<evidence type="ECO:0000256" key="1">
    <source>
        <dbReference type="ARBA" id="ARBA00033738"/>
    </source>
</evidence>
<protein>
    <recommendedName>
        <fullName evidence="4">Type 1 encapsulin shell protein</fullName>
    </recommendedName>
</protein>
<dbReference type="PIRSF" id="PIRSF019254">
    <property type="entry name" value="CFP29"/>
    <property type="match status" value="1"/>
</dbReference>
<evidence type="ECO:0000256" key="4">
    <source>
        <dbReference type="ARBA" id="ARBA00050023"/>
    </source>
</evidence>
<dbReference type="PANTHER" id="PTHR37165:SF1">
    <property type="entry name" value="TYPE 1 ENCAPSULIN SHELL PROTEIN"/>
    <property type="match status" value="1"/>
</dbReference>
<dbReference type="PANTHER" id="PTHR37165">
    <property type="entry name" value="PEPTIDASE U56 FAMILY"/>
    <property type="match status" value="1"/>
</dbReference>
<keyword evidence="3" id="KW-1284">Encapsulin nanocompartment</keyword>
<evidence type="ECO:0000256" key="2">
    <source>
        <dbReference type="ARBA" id="ARBA00033743"/>
    </source>
</evidence>
<comment type="subcellular location">
    <subcellularLocation>
        <location evidence="1">Encapsulin nanocompartment</location>
    </subcellularLocation>
</comment>
<dbReference type="RefSeq" id="WP_091728023.1">
    <property type="nucleotide sequence ID" value="NZ_FNQE01000008.1"/>
</dbReference>
<gene>
    <name evidence="5" type="ORF">SAMN05660462_00989</name>
</gene>
<reference evidence="5 6" key="1">
    <citation type="submission" date="2016-10" db="EMBL/GenBank/DDBJ databases">
        <authorList>
            <person name="de Groot N.N."/>
        </authorList>
    </citation>
    <scope>NUCLEOTIDE SEQUENCE [LARGE SCALE GENOMIC DNA]</scope>
    <source>
        <strain evidence="5 6">DSM 21650</strain>
    </source>
</reference>
<dbReference type="Gene3D" id="3.30.2320.10">
    <property type="entry name" value="hypothetical protein PF0899 domain"/>
    <property type="match status" value="1"/>
</dbReference>
<dbReference type="Pfam" id="PF04454">
    <property type="entry name" value="Linocin_M18"/>
    <property type="match status" value="1"/>
</dbReference>
<sequence>MEYLLREDAPFGEELWEKIDEVVIRKAKEQLIGRKFIPIYGPLGPGVQNINIDLINANKDATISSNGEEEIELVAVKNRKYVEIPMVFKDFFISWRDLENSKKTGLPLDLAPVAITAAACAHKEDHIIFFGDEDWGYKGLMNVDGRQIFKKDNWNEGENAFIDIAKGLEKLVRKDFYGPYVLVVSPDLYVQLQKVQPGTGKIEIERIRELIDGKIYQTPVLGYNKAVLLQKGMENMDIVIGQDLVTAYIGPEKLNHVFRMLETIILRIKRPESIVIFE</sequence>
<dbReference type="OrthoDB" id="2922at2"/>
<dbReference type="SUPFAM" id="SSF56563">
    <property type="entry name" value="Major capsid protein gp5"/>
    <property type="match status" value="1"/>
</dbReference>
<dbReference type="InterPro" id="IPR007544">
    <property type="entry name" value="ENCAP"/>
</dbReference>
<dbReference type="EMBL" id="FNQE01000008">
    <property type="protein sequence ID" value="SDY82129.1"/>
    <property type="molecule type" value="Genomic_DNA"/>
</dbReference>
<dbReference type="AlphaFoldDB" id="A0A1H3N1L0"/>
<dbReference type="Gene3D" id="3.30.2400.30">
    <property type="match status" value="1"/>
</dbReference>
<comment type="similarity">
    <text evidence="2">Belongs to the encapsulin family. Family 1 subfamily.</text>
</comment>
<dbReference type="InterPro" id="IPR051429">
    <property type="entry name" value="Encapsulin_nc"/>
</dbReference>
<keyword evidence="6" id="KW-1185">Reference proteome</keyword>
<evidence type="ECO:0000256" key="3">
    <source>
        <dbReference type="ARBA" id="ARBA00033787"/>
    </source>
</evidence>
<proteinExistence type="inferred from homology"/>
<organism evidence="5 6">
    <name type="scientific">Proteiniborus ethanoligenes</name>
    <dbReference type="NCBI Taxonomy" id="415015"/>
    <lineage>
        <taxon>Bacteria</taxon>
        <taxon>Bacillati</taxon>
        <taxon>Bacillota</taxon>
        <taxon>Clostridia</taxon>
        <taxon>Eubacteriales</taxon>
        <taxon>Proteiniborus</taxon>
    </lineage>
</organism>
<dbReference type="GO" id="GO:0140737">
    <property type="term" value="C:encapsulin nanocompartment"/>
    <property type="evidence" value="ECO:0007669"/>
    <property type="project" value="UniProtKB-SubCell"/>
</dbReference>
<name>A0A1H3N1L0_9FIRM</name>
<dbReference type="Proteomes" id="UP000198625">
    <property type="component" value="Unassembled WGS sequence"/>
</dbReference>
<evidence type="ECO:0000313" key="6">
    <source>
        <dbReference type="Proteomes" id="UP000198625"/>
    </source>
</evidence>
<evidence type="ECO:0000313" key="5">
    <source>
        <dbReference type="EMBL" id="SDY82129.1"/>
    </source>
</evidence>
<dbReference type="STRING" id="415015.SAMN05660462_00989"/>
<accession>A0A1H3N1L0</accession>
<dbReference type="NCBIfam" id="NF041155">
    <property type="entry name" value="encap_f1"/>
    <property type="match status" value="1"/>
</dbReference>